<gene>
    <name evidence="1" type="ORF">DI53_3097</name>
</gene>
<protein>
    <submittedName>
        <fullName evidence="1">Thiamine-phosphate diphosphorylase</fullName>
    </submittedName>
</protein>
<reference evidence="1 2" key="2">
    <citation type="journal article" date="2015" name="PLoS ONE">
        <title>Whole-Genome Optical Mapping and Finished Genome Sequence of Sphingobacterium deserti sp. nov., a New Species Isolated from the Western Desert of China.</title>
        <authorList>
            <person name="Teng C."/>
            <person name="Zhou Z."/>
            <person name="Molnar I."/>
            <person name="Li X."/>
            <person name="Tang R."/>
            <person name="Chen M."/>
            <person name="Wang L."/>
            <person name="Su S."/>
            <person name="Zhang W."/>
            <person name="Lin M."/>
        </authorList>
    </citation>
    <scope>NUCLEOTIDE SEQUENCE [LARGE SCALE GENOMIC DNA]</scope>
    <source>
        <strain evidence="2">ACCC05744</strain>
    </source>
</reference>
<keyword evidence="2" id="KW-1185">Reference proteome</keyword>
<accession>A0A0B8T2M8</accession>
<sequence length="204" mass="22651">MRIITSPHPQNQEISILRQLLAWPGVYVHVRKPALSETDYIKFLCAFSVEERAKLIAHQAHFRAMECGLSRLHFSTSMRETAAIPDTANKKYISTSTHGWIEFNGLPCLYDAAFVSPLFPSISKQGYGEQNRIALIGRRNLASEAIALGGISSTRLATMSAHNFDDFAVCGAIWEAQDPIGEARSCLKLSKQFTDIRAQIDPSP</sequence>
<comment type="caution">
    <text evidence="1">The sequence shown here is derived from an EMBL/GenBank/DDBJ whole genome shotgun (WGS) entry which is preliminary data.</text>
</comment>
<name>A0A0B8T2M8_9SPHI</name>
<organism evidence="1 2">
    <name type="scientific">Sphingobacterium deserti</name>
    <dbReference type="NCBI Taxonomy" id="1229276"/>
    <lineage>
        <taxon>Bacteria</taxon>
        <taxon>Pseudomonadati</taxon>
        <taxon>Bacteroidota</taxon>
        <taxon>Sphingobacteriia</taxon>
        <taxon>Sphingobacteriales</taxon>
        <taxon>Sphingobacteriaceae</taxon>
        <taxon>Sphingobacterium</taxon>
    </lineage>
</organism>
<dbReference type="RefSeq" id="WP_052072454.1">
    <property type="nucleotide sequence ID" value="NZ_JJMU01000057.1"/>
</dbReference>
<dbReference type="CDD" id="cd00564">
    <property type="entry name" value="TMP_TenI"/>
    <property type="match status" value="1"/>
</dbReference>
<dbReference type="EMBL" id="JJMU01000057">
    <property type="protein sequence ID" value="KGE13128.1"/>
    <property type="molecule type" value="Genomic_DNA"/>
</dbReference>
<dbReference type="eggNOG" id="COG0352">
    <property type="taxonomic scope" value="Bacteria"/>
</dbReference>
<dbReference type="Proteomes" id="UP000031802">
    <property type="component" value="Unassembled WGS sequence"/>
</dbReference>
<dbReference type="InterPro" id="IPR022998">
    <property type="entry name" value="ThiamineP_synth_TenI"/>
</dbReference>
<dbReference type="InterPro" id="IPR013785">
    <property type="entry name" value="Aldolase_TIM"/>
</dbReference>
<reference evidence="2" key="1">
    <citation type="submission" date="2014-04" db="EMBL/GenBank/DDBJ databases">
        <title>Whole-Genome optical mapping and complete genome sequence of Sphingobacterium deserti sp. nov., a new spaces isolated from desert in the west of China.</title>
        <authorList>
            <person name="Teng C."/>
            <person name="Zhou Z."/>
            <person name="Li X."/>
            <person name="Chen M."/>
            <person name="Lin M."/>
            <person name="Wang L."/>
            <person name="Su S."/>
            <person name="Zhang C."/>
            <person name="Zhang W."/>
        </authorList>
    </citation>
    <scope>NUCLEOTIDE SEQUENCE [LARGE SCALE GENOMIC DNA]</scope>
    <source>
        <strain evidence="2">ACCC05744</strain>
    </source>
</reference>
<dbReference type="SUPFAM" id="SSF51391">
    <property type="entry name" value="Thiamin phosphate synthase"/>
    <property type="match status" value="1"/>
</dbReference>
<dbReference type="AlphaFoldDB" id="A0A0B8T2M8"/>
<dbReference type="Gene3D" id="3.20.20.70">
    <property type="entry name" value="Aldolase class I"/>
    <property type="match status" value="1"/>
</dbReference>
<evidence type="ECO:0000313" key="1">
    <source>
        <dbReference type="EMBL" id="KGE13128.1"/>
    </source>
</evidence>
<dbReference type="PATRIC" id="fig|1229276.3.peg.3201"/>
<proteinExistence type="predicted"/>
<dbReference type="InterPro" id="IPR036206">
    <property type="entry name" value="ThiamineP_synth_sf"/>
</dbReference>
<evidence type="ECO:0000313" key="2">
    <source>
        <dbReference type="Proteomes" id="UP000031802"/>
    </source>
</evidence>
<dbReference type="GO" id="GO:0009228">
    <property type="term" value="P:thiamine biosynthetic process"/>
    <property type="evidence" value="ECO:0007669"/>
    <property type="project" value="UniProtKB-KW"/>
</dbReference>
<dbReference type="STRING" id="1229276.DI53_3097"/>
<dbReference type="OrthoDB" id="194683at2"/>